<evidence type="ECO:0000313" key="4">
    <source>
        <dbReference type="EMBL" id="PXA05508.1"/>
    </source>
</evidence>
<dbReference type="Gene3D" id="1.10.260.40">
    <property type="entry name" value="lambda repressor-like DNA-binding domains"/>
    <property type="match status" value="1"/>
</dbReference>
<dbReference type="GO" id="GO:0003677">
    <property type="term" value="F:DNA binding"/>
    <property type="evidence" value="ECO:0007669"/>
    <property type="project" value="InterPro"/>
</dbReference>
<dbReference type="InterPro" id="IPR001387">
    <property type="entry name" value="Cro/C1-type_HTH"/>
</dbReference>
<sequence>MQTIGERLEEARKRKGISLREAAEATKIRSDFLSSIEQNKFDFDLPDIYKRGFLKNYARYLKLDVEKTLTDYNAQQLSNTRLGKKSGAEWFGQMEVKKPERADAPEAEEESSPSLGRISPRPGPAVEESDDEDEAPEREDESDKTFYLKIGLIFVGTLALVFVVFGLIWAILGSGGSESSEPVEPELRETSSASDMLTGGGENSETPASSNSVTLRASGNVYVLVRQKEDDTELYRKTMSEGESVTLEKSGPVDILFTAGEFLTIEHGGERMRPSSSGTAKITIP</sequence>
<dbReference type="PANTHER" id="PTHR34475:SF1">
    <property type="entry name" value="CYTOSKELETON PROTEIN RODZ"/>
    <property type="match status" value="1"/>
</dbReference>
<dbReference type="InterPro" id="IPR050400">
    <property type="entry name" value="Bact_Cytoskel_RodZ"/>
</dbReference>
<dbReference type="Proteomes" id="UP000247099">
    <property type="component" value="Unassembled WGS sequence"/>
</dbReference>
<organism evidence="4 5">
    <name type="scientific">Coraliomargarita sinensis</name>
    <dbReference type="NCBI Taxonomy" id="2174842"/>
    <lineage>
        <taxon>Bacteria</taxon>
        <taxon>Pseudomonadati</taxon>
        <taxon>Verrucomicrobiota</taxon>
        <taxon>Opitutia</taxon>
        <taxon>Puniceicoccales</taxon>
        <taxon>Coraliomargaritaceae</taxon>
        <taxon>Coraliomargarita</taxon>
    </lineage>
</organism>
<feature type="compositionally biased region" description="Acidic residues" evidence="1">
    <location>
        <begin position="127"/>
        <end position="140"/>
    </location>
</feature>
<dbReference type="OrthoDB" id="9797543at2"/>
<dbReference type="SMART" id="SM00530">
    <property type="entry name" value="HTH_XRE"/>
    <property type="match status" value="1"/>
</dbReference>
<evidence type="ECO:0000256" key="1">
    <source>
        <dbReference type="SAM" id="MobiDB-lite"/>
    </source>
</evidence>
<dbReference type="Pfam" id="PF13413">
    <property type="entry name" value="HTH_25"/>
    <property type="match status" value="1"/>
</dbReference>
<feature type="compositionally biased region" description="Polar residues" evidence="1">
    <location>
        <begin position="203"/>
        <end position="212"/>
    </location>
</feature>
<dbReference type="PANTHER" id="PTHR34475">
    <property type="match status" value="1"/>
</dbReference>
<dbReference type="InParanoid" id="A0A317ZNQ8"/>
<evidence type="ECO:0000313" key="5">
    <source>
        <dbReference type="Proteomes" id="UP000247099"/>
    </source>
</evidence>
<evidence type="ECO:0000259" key="3">
    <source>
        <dbReference type="PROSITE" id="PS50943"/>
    </source>
</evidence>
<reference evidence="4 5" key="1">
    <citation type="submission" date="2018-05" db="EMBL/GenBank/DDBJ databases">
        <title>Coraliomargarita sinensis sp. nov., isolated from a marine solar saltern.</title>
        <authorList>
            <person name="Zhou L.Y."/>
        </authorList>
    </citation>
    <scope>NUCLEOTIDE SEQUENCE [LARGE SCALE GENOMIC DNA]</scope>
    <source>
        <strain evidence="4 5">WN38</strain>
    </source>
</reference>
<keyword evidence="2" id="KW-1133">Transmembrane helix</keyword>
<dbReference type="CDD" id="cd00093">
    <property type="entry name" value="HTH_XRE"/>
    <property type="match status" value="1"/>
</dbReference>
<feature type="compositionally biased region" description="Basic and acidic residues" evidence="1">
    <location>
        <begin position="95"/>
        <end position="104"/>
    </location>
</feature>
<dbReference type="RefSeq" id="WP_110129587.1">
    <property type="nucleotide sequence ID" value="NZ_QHJQ01000001.1"/>
</dbReference>
<feature type="region of interest" description="Disordered" evidence="1">
    <location>
        <begin position="175"/>
        <end position="212"/>
    </location>
</feature>
<feature type="region of interest" description="Disordered" evidence="1">
    <location>
        <begin position="95"/>
        <end position="141"/>
    </location>
</feature>
<dbReference type="SUPFAM" id="SSF47413">
    <property type="entry name" value="lambda repressor-like DNA-binding domains"/>
    <property type="match status" value="1"/>
</dbReference>
<keyword evidence="2" id="KW-0812">Transmembrane</keyword>
<feature type="transmembrane region" description="Helical" evidence="2">
    <location>
        <begin position="146"/>
        <end position="172"/>
    </location>
</feature>
<comment type="caution">
    <text evidence="4">The sequence shown here is derived from an EMBL/GenBank/DDBJ whole genome shotgun (WGS) entry which is preliminary data.</text>
</comment>
<dbReference type="PROSITE" id="PS50943">
    <property type="entry name" value="HTH_CROC1"/>
    <property type="match status" value="1"/>
</dbReference>
<keyword evidence="2" id="KW-0472">Membrane</keyword>
<evidence type="ECO:0000256" key="2">
    <source>
        <dbReference type="SAM" id="Phobius"/>
    </source>
</evidence>
<feature type="domain" description="HTH cro/C1-type" evidence="3">
    <location>
        <begin position="8"/>
        <end position="50"/>
    </location>
</feature>
<keyword evidence="5" id="KW-1185">Reference proteome</keyword>
<protein>
    <recommendedName>
        <fullName evidence="3">HTH cro/C1-type domain-containing protein</fullName>
    </recommendedName>
</protein>
<name>A0A317ZNQ8_9BACT</name>
<dbReference type="AlphaFoldDB" id="A0A317ZNQ8"/>
<gene>
    <name evidence="4" type="ORF">DDZ13_01155</name>
</gene>
<dbReference type="InterPro" id="IPR010982">
    <property type="entry name" value="Lambda_DNA-bd_dom_sf"/>
</dbReference>
<dbReference type="EMBL" id="QHJQ01000001">
    <property type="protein sequence ID" value="PXA05508.1"/>
    <property type="molecule type" value="Genomic_DNA"/>
</dbReference>
<proteinExistence type="predicted"/>
<accession>A0A317ZNQ8</accession>